<comment type="caution">
    <text evidence="1">The sequence shown here is derived from an EMBL/GenBank/DDBJ whole genome shotgun (WGS) entry which is preliminary data.</text>
</comment>
<reference evidence="1 2" key="1">
    <citation type="journal article" date="2018" name="Front. Plant Sci.">
        <title>Red Clover (Trifolium pratense) and Zigzag Clover (T. medium) - A Picture of Genomic Similarities and Differences.</title>
        <authorList>
            <person name="Dluhosova J."/>
            <person name="Istvanek J."/>
            <person name="Nedelnik J."/>
            <person name="Repkova J."/>
        </authorList>
    </citation>
    <scope>NUCLEOTIDE SEQUENCE [LARGE SCALE GENOMIC DNA]</scope>
    <source>
        <strain evidence="2">cv. 10/8</strain>
        <tissue evidence="1">Leaf</tissue>
    </source>
</reference>
<organism evidence="1 2">
    <name type="scientific">Trifolium medium</name>
    <dbReference type="NCBI Taxonomy" id="97028"/>
    <lineage>
        <taxon>Eukaryota</taxon>
        <taxon>Viridiplantae</taxon>
        <taxon>Streptophyta</taxon>
        <taxon>Embryophyta</taxon>
        <taxon>Tracheophyta</taxon>
        <taxon>Spermatophyta</taxon>
        <taxon>Magnoliopsida</taxon>
        <taxon>eudicotyledons</taxon>
        <taxon>Gunneridae</taxon>
        <taxon>Pentapetalae</taxon>
        <taxon>rosids</taxon>
        <taxon>fabids</taxon>
        <taxon>Fabales</taxon>
        <taxon>Fabaceae</taxon>
        <taxon>Papilionoideae</taxon>
        <taxon>50 kb inversion clade</taxon>
        <taxon>NPAAA clade</taxon>
        <taxon>Hologalegina</taxon>
        <taxon>IRL clade</taxon>
        <taxon>Trifolieae</taxon>
        <taxon>Trifolium</taxon>
    </lineage>
</organism>
<dbReference type="Proteomes" id="UP000265520">
    <property type="component" value="Unassembled WGS sequence"/>
</dbReference>
<proteinExistence type="predicted"/>
<dbReference type="AlphaFoldDB" id="A0A392UQC0"/>
<keyword evidence="2" id="KW-1185">Reference proteome</keyword>
<name>A0A392UQC0_9FABA</name>
<sequence length="39" mass="3895">GSVSEAGRGTTVVEHEAGEGVGEGECRVICGVCVFEVGE</sequence>
<evidence type="ECO:0000313" key="1">
    <source>
        <dbReference type="EMBL" id="MCI75048.1"/>
    </source>
</evidence>
<dbReference type="EMBL" id="LXQA010874032">
    <property type="protein sequence ID" value="MCI75048.1"/>
    <property type="molecule type" value="Genomic_DNA"/>
</dbReference>
<evidence type="ECO:0000313" key="2">
    <source>
        <dbReference type="Proteomes" id="UP000265520"/>
    </source>
</evidence>
<protein>
    <submittedName>
        <fullName evidence="1">Uncharacterized protein</fullName>
    </submittedName>
</protein>
<accession>A0A392UQC0</accession>
<feature type="non-terminal residue" evidence="1">
    <location>
        <position position="1"/>
    </location>
</feature>